<evidence type="ECO:0000256" key="3">
    <source>
        <dbReference type="ARBA" id="ARBA00022723"/>
    </source>
</evidence>
<comment type="caution">
    <text evidence="10">The sequence shown here is derived from an EMBL/GenBank/DDBJ whole genome shotgun (WGS) entry which is preliminary data.</text>
</comment>
<dbReference type="InterPro" id="IPR009056">
    <property type="entry name" value="Cyt_c-like_dom"/>
</dbReference>
<feature type="compositionally biased region" description="Low complexity" evidence="7">
    <location>
        <begin position="31"/>
        <end position="63"/>
    </location>
</feature>
<gene>
    <name evidence="10" type="ORF">QF205_06075</name>
</gene>
<dbReference type="InterPro" id="IPR050597">
    <property type="entry name" value="Cytochrome_c_Oxidase_Subunit"/>
</dbReference>
<organism evidence="10 11">
    <name type="scientific">Luteimonas composti</name>
    <dbReference type="NCBI Taxonomy" id="398257"/>
    <lineage>
        <taxon>Bacteria</taxon>
        <taxon>Pseudomonadati</taxon>
        <taxon>Pseudomonadota</taxon>
        <taxon>Gammaproteobacteria</taxon>
        <taxon>Lysobacterales</taxon>
        <taxon>Lysobacteraceae</taxon>
        <taxon>Luteimonas</taxon>
    </lineage>
</organism>
<keyword evidence="5 6" id="KW-0408">Iron</keyword>
<feature type="chain" id="PRO_5045526273" evidence="8">
    <location>
        <begin position="29"/>
        <end position="148"/>
    </location>
</feature>
<keyword evidence="1" id="KW-0813">Transport</keyword>
<keyword evidence="11" id="KW-1185">Reference proteome</keyword>
<dbReference type="PROSITE" id="PS51007">
    <property type="entry name" value="CYTC"/>
    <property type="match status" value="1"/>
</dbReference>
<keyword evidence="8" id="KW-0732">Signal</keyword>
<evidence type="ECO:0000256" key="5">
    <source>
        <dbReference type="ARBA" id="ARBA00023004"/>
    </source>
</evidence>
<evidence type="ECO:0000256" key="4">
    <source>
        <dbReference type="ARBA" id="ARBA00022982"/>
    </source>
</evidence>
<dbReference type="Pfam" id="PF00034">
    <property type="entry name" value="Cytochrom_C"/>
    <property type="match status" value="1"/>
</dbReference>
<reference evidence="10" key="1">
    <citation type="journal article" date="2007" name="Int. J. Syst. Evol. Microbiol.">
        <title>Luteimonas composti sp. nov., a moderately thermophilic bacterium isolated from food waste.</title>
        <authorList>
            <person name="Young C.C."/>
            <person name="Kampfer P."/>
            <person name="Chen W.M."/>
            <person name="Yen W.S."/>
            <person name="Arun A.B."/>
            <person name="Lai W.A."/>
            <person name="Shen F.T."/>
            <person name="Rekha P.D."/>
            <person name="Lin K.Y."/>
            <person name="Chou J.H."/>
        </authorList>
    </citation>
    <scope>NUCLEOTIDE SEQUENCE</scope>
    <source>
        <strain evidence="10">CC-YY355</strain>
    </source>
</reference>
<keyword evidence="3 6" id="KW-0479">Metal-binding</keyword>
<dbReference type="Proteomes" id="UP001160550">
    <property type="component" value="Unassembled WGS sequence"/>
</dbReference>
<dbReference type="RefSeq" id="WP_280941852.1">
    <property type="nucleotide sequence ID" value="NZ_JARYGX010000013.1"/>
</dbReference>
<dbReference type="PANTHER" id="PTHR33751:SF9">
    <property type="entry name" value="CYTOCHROME C4"/>
    <property type="match status" value="1"/>
</dbReference>
<evidence type="ECO:0000313" key="11">
    <source>
        <dbReference type="Proteomes" id="UP001160550"/>
    </source>
</evidence>
<feature type="domain" description="Cytochrome c" evidence="9">
    <location>
        <begin position="66"/>
        <end position="147"/>
    </location>
</feature>
<dbReference type="SUPFAM" id="SSF46626">
    <property type="entry name" value="Cytochrome c"/>
    <property type="match status" value="1"/>
</dbReference>
<dbReference type="Gene3D" id="1.10.760.10">
    <property type="entry name" value="Cytochrome c-like domain"/>
    <property type="match status" value="1"/>
</dbReference>
<dbReference type="InterPro" id="IPR036909">
    <property type="entry name" value="Cyt_c-like_dom_sf"/>
</dbReference>
<evidence type="ECO:0000256" key="6">
    <source>
        <dbReference type="PROSITE-ProRule" id="PRU00433"/>
    </source>
</evidence>
<name>A0ABT6MQS2_9GAMM</name>
<keyword evidence="2 6" id="KW-0349">Heme</keyword>
<feature type="region of interest" description="Disordered" evidence="7">
    <location>
        <begin position="25"/>
        <end position="64"/>
    </location>
</feature>
<accession>A0ABT6MQS2</accession>
<evidence type="ECO:0000256" key="8">
    <source>
        <dbReference type="SAM" id="SignalP"/>
    </source>
</evidence>
<protein>
    <submittedName>
        <fullName evidence="10">C-type cytochrome</fullName>
    </submittedName>
</protein>
<feature type="signal peptide" evidence="8">
    <location>
        <begin position="1"/>
        <end position="28"/>
    </location>
</feature>
<evidence type="ECO:0000256" key="2">
    <source>
        <dbReference type="ARBA" id="ARBA00022617"/>
    </source>
</evidence>
<dbReference type="EMBL" id="JARYGX010000013">
    <property type="protein sequence ID" value="MDH7452651.1"/>
    <property type="molecule type" value="Genomic_DNA"/>
</dbReference>
<proteinExistence type="predicted"/>
<sequence>MTRPSTIAASLAAVLVLASLPHSTPAQDATPPAGQASPADADAATGEASAAPAQPAPAATPAALAGNADSGRQLTYTCLGCHGIVGYRNVYPTYHVPKIGGQSAAYLGNALTEYRKGTRKHPTMQAQAQSFSDQDIADIAAFLSELKP</sequence>
<keyword evidence="4" id="KW-0249">Electron transport</keyword>
<evidence type="ECO:0000256" key="1">
    <source>
        <dbReference type="ARBA" id="ARBA00022448"/>
    </source>
</evidence>
<evidence type="ECO:0000259" key="9">
    <source>
        <dbReference type="PROSITE" id="PS51007"/>
    </source>
</evidence>
<evidence type="ECO:0000256" key="7">
    <source>
        <dbReference type="SAM" id="MobiDB-lite"/>
    </source>
</evidence>
<dbReference type="PANTHER" id="PTHR33751">
    <property type="entry name" value="CBB3-TYPE CYTOCHROME C OXIDASE SUBUNIT FIXP"/>
    <property type="match status" value="1"/>
</dbReference>
<evidence type="ECO:0000313" key="10">
    <source>
        <dbReference type="EMBL" id="MDH7452651.1"/>
    </source>
</evidence>
<reference evidence="10" key="2">
    <citation type="submission" date="2023-04" db="EMBL/GenBank/DDBJ databases">
        <authorList>
            <person name="Sun J.-Q."/>
        </authorList>
    </citation>
    <scope>NUCLEOTIDE SEQUENCE</scope>
    <source>
        <strain evidence="10">CC-YY355</strain>
    </source>
</reference>